<evidence type="ECO:0000259" key="2">
    <source>
        <dbReference type="Pfam" id="PF11740"/>
    </source>
</evidence>
<accession>A0A368HFL7</accession>
<evidence type="ECO:0000313" key="3">
    <source>
        <dbReference type="EMBL" id="RCN55827.1"/>
    </source>
</evidence>
<feature type="coiled-coil region" evidence="1">
    <location>
        <begin position="268"/>
        <end position="323"/>
    </location>
</feature>
<dbReference type="RefSeq" id="WP_114282905.1">
    <property type="nucleotide sequence ID" value="NZ_PSYR01000002.1"/>
</dbReference>
<keyword evidence="4" id="KW-1185">Reference proteome</keyword>
<dbReference type="EMBL" id="PSYR01000002">
    <property type="protein sequence ID" value="RCN55827.1"/>
    <property type="molecule type" value="Genomic_DNA"/>
</dbReference>
<feature type="domain" description="KfrA N-terminal DNA-binding" evidence="2">
    <location>
        <begin position="8"/>
        <end position="118"/>
    </location>
</feature>
<comment type="caution">
    <text evidence="3">The sequence shown here is derived from an EMBL/GenBank/DDBJ whole genome shotgun (WGS) entry which is preliminary data.</text>
</comment>
<proteinExistence type="predicted"/>
<dbReference type="InterPro" id="IPR021104">
    <property type="entry name" value="KfrA_DNA-bd_N"/>
</dbReference>
<dbReference type="AlphaFoldDB" id="A0A368HFL7"/>
<dbReference type="Proteomes" id="UP000253250">
    <property type="component" value="Unassembled WGS sequence"/>
</dbReference>
<gene>
    <name evidence="3" type="ORF">C4900_07865</name>
</gene>
<dbReference type="Pfam" id="PF11740">
    <property type="entry name" value="KfrA_N"/>
    <property type="match status" value="1"/>
</dbReference>
<evidence type="ECO:0000313" key="4">
    <source>
        <dbReference type="Proteomes" id="UP000253250"/>
    </source>
</evidence>
<dbReference type="OrthoDB" id="5944333at2"/>
<sequence>MPGRSSDTRARVREVADRLVAGGVSVRDITIDSIYAEIRQGSRTTINDELRAWRRERALFDAQVTAIPGPVLSAAEALWSAASQAAEVALRDRRQEVEDQAVAVRERLQALEGQVASEQARSAALNVQVAAQEAVIGTLRQDLAAARTAADTARAQAEMLTSQLETQRADGEHRLNQQRADYESRIAALTEAAAEKDVAYRAEIEKAHARLEGVQNHMLQQVAEARDLAKKAESARALVQQRSDELAVQLQAARVDVAAALAAGAEREARERQEKERLDAAVQSLQGQIDEARRGEAAARERLAAVGEQIAAQAEQMKVAEREKAGLLDLLAQQSRVGRSGGTTSP</sequence>
<feature type="coiled-coil region" evidence="1">
    <location>
        <begin position="94"/>
        <end position="192"/>
    </location>
</feature>
<reference evidence="3 4" key="1">
    <citation type="submission" date="2018-02" db="EMBL/GenBank/DDBJ databases">
        <title>Insights into the biology of acidophilic members of the Acidiferrobacteraceae family derived from comparative genomic analyses.</title>
        <authorList>
            <person name="Issotta F."/>
            <person name="Thyssen C."/>
            <person name="Mena C."/>
            <person name="Moya A."/>
            <person name="Bellenberg S."/>
            <person name="Sproer C."/>
            <person name="Covarrubias P.C."/>
            <person name="Sand W."/>
            <person name="Quatrini R."/>
            <person name="Vera M."/>
        </authorList>
    </citation>
    <scope>NUCLEOTIDE SEQUENCE [LARGE SCALE GENOMIC DNA]</scope>
    <source>
        <strain evidence="4">m-1</strain>
    </source>
</reference>
<protein>
    <recommendedName>
        <fullName evidence="2">KfrA N-terminal DNA-binding domain-containing protein</fullName>
    </recommendedName>
</protein>
<organism evidence="3 4">
    <name type="scientific">Acidiferrobacter thiooxydans</name>
    <dbReference type="NCBI Taxonomy" id="163359"/>
    <lineage>
        <taxon>Bacteria</taxon>
        <taxon>Pseudomonadati</taxon>
        <taxon>Pseudomonadota</taxon>
        <taxon>Gammaproteobacteria</taxon>
        <taxon>Acidiferrobacterales</taxon>
        <taxon>Acidiferrobacteraceae</taxon>
        <taxon>Acidiferrobacter</taxon>
    </lineage>
</organism>
<name>A0A368HFL7_9GAMM</name>
<evidence type="ECO:0000256" key="1">
    <source>
        <dbReference type="SAM" id="Coils"/>
    </source>
</evidence>
<keyword evidence="1" id="KW-0175">Coiled coil</keyword>